<dbReference type="OrthoDB" id="6366898at2759"/>
<evidence type="ECO:0000259" key="2">
    <source>
        <dbReference type="SMART" id="SM00198"/>
    </source>
</evidence>
<reference evidence="3 4" key="1">
    <citation type="submission" date="2018-04" db="EMBL/GenBank/DDBJ databases">
        <authorList>
            <person name="Zhang X."/>
            <person name="Yuan J."/>
            <person name="Li F."/>
            <person name="Xiang J."/>
        </authorList>
    </citation>
    <scope>NUCLEOTIDE SEQUENCE [LARGE SCALE GENOMIC DNA]</scope>
    <source>
        <tissue evidence="3">Muscle</tissue>
    </source>
</reference>
<dbReference type="InterPro" id="IPR014044">
    <property type="entry name" value="CAP_dom"/>
</dbReference>
<organism evidence="3 4">
    <name type="scientific">Penaeus vannamei</name>
    <name type="common">Whiteleg shrimp</name>
    <name type="synonym">Litopenaeus vannamei</name>
    <dbReference type="NCBI Taxonomy" id="6689"/>
    <lineage>
        <taxon>Eukaryota</taxon>
        <taxon>Metazoa</taxon>
        <taxon>Ecdysozoa</taxon>
        <taxon>Arthropoda</taxon>
        <taxon>Crustacea</taxon>
        <taxon>Multicrustacea</taxon>
        <taxon>Malacostraca</taxon>
        <taxon>Eumalacostraca</taxon>
        <taxon>Eucarida</taxon>
        <taxon>Decapoda</taxon>
        <taxon>Dendrobranchiata</taxon>
        <taxon>Penaeoidea</taxon>
        <taxon>Penaeidae</taxon>
        <taxon>Penaeus</taxon>
    </lineage>
</organism>
<dbReference type="FunFam" id="3.40.33.10:FF:000010">
    <property type="entry name" value="Predicted protein"/>
    <property type="match status" value="1"/>
</dbReference>
<sequence>MAVCSGKGATVTGRGSGEVDWARSQFVQECVREHNMLRSLHGAPPLILSEQLCKDAQEWANRLAHFQLLEYSTEHGRGENILTTTSKVNITGTAVARAWYETGRTFKFGVTGAADLAHAGPFSQVVWESTKYVGIGVARGTDGRSVVVARYFPPGNVGGLFSSNVKASCDTKTVARRPAALSRTRQEAQFYVSIALEPPGKVKKTDRMSMLLKIPGRHLDEDGLSPGTLLTHATAIQSLTPKSPVRNGAARTSKLFPICCVTPAKPEERWAQPSARSQQQQPQELQPSSQNLREELSPRQTTRASTLRVEEQLESIHGSPAEDRSHRHLSTSPLIKTRSPRRCSSPKALPRLARAARKANSPRRGASPKQGASPRKGATSRLRTLTGQGEHGVVIATL</sequence>
<dbReference type="CDD" id="cd05382">
    <property type="entry name" value="CAP_GAPR1-like"/>
    <property type="match status" value="1"/>
</dbReference>
<dbReference type="AlphaFoldDB" id="A0A423U2T7"/>
<dbReference type="SUPFAM" id="SSF55797">
    <property type="entry name" value="PR-1-like"/>
    <property type="match status" value="1"/>
</dbReference>
<dbReference type="Pfam" id="PF00188">
    <property type="entry name" value="CAP"/>
    <property type="match status" value="1"/>
</dbReference>
<dbReference type="Proteomes" id="UP000283509">
    <property type="component" value="Unassembled WGS sequence"/>
</dbReference>
<feature type="region of interest" description="Disordered" evidence="1">
    <location>
        <begin position="267"/>
        <end position="398"/>
    </location>
</feature>
<keyword evidence="4" id="KW-1185">Reference proteome</keyword>
<name>A0A423U2T7_PENVA</name>
<dbReference type="InterPro" id="IPR035940">
    <property type="entry name" value="CAP_sf"/>
</dbReference>
<proteinExistence type="predicted"/>
<dbReference type="EMBL" id="QCYY01000749">
    <property type="protein sequence ID" value="ROT83033.1"/>
    <property type="molecule type" value="Genomic_DNA"/>
</dbReference>
<dbReference type="PANTHER" id="PTHR10334">
    <property type="entry name" value="CYSTEINE-RICH SECRETORY PROTEIN-RELATED"/>
    <property type="match status" value="1"/>
</dbReference>
<accession>A0A423U2T7</accession>
<dbReference type="InterPro" id="IPR001283">
    <property type="entry name" value="CRISP-related"/>
</dbReference>
<dbReference type="SMART" id="SM00198">
    <property type="entry name" value="SCP"/>
    <property type="match status" value="1"/>
</dbReference>
<gene>
    <name evidence="3" type="ORF">C7M84_023790</name>
</gene>
<feature type="compositionally biased region" description="Low complexity" evidence="1">
    <location>
        <begin position="272"/>
        <end position="290"/>
    </location>
</feature>
<comment type="caution">
    <text evidence="3">The sequence shown here is derived from an EMBL/GenBank/DDBJ whole genome shotgun (WGS) entry which is preliminary data.</text>
</comment>
<dbReference type="Gene3D" id="3.40.33.10">
    <property type="entry name" value="CAP"/>
    <property type="match status" value="1"/>
</dbReference>
<reference evidence="3 4" key="2">
    <citation type="submission" date="2019-01" db="EMBL/GenBank/DDBJ databases">
        <title>The decoding of complex shrimp genome reveals the adaptation for benthos swimmer, frequently molting mechanism and breeding impact on genome.</title>
        <authorList>
            <person name="Sun Y."/>
            <person name="Gao Y."/>
            <person name="Yu Y."/>
        </authorList>
    </citation>
    <scope>NUCLEOTIDE SEQUENCE [LARGE SCALE GENOMIC DNA]</scope>
    <source>
        <tissue evidence="3">Muscle</tissue>
    </source>
</reference>
<evidence type="ECO:0000313" key="3">
    <source>
        <dbReference type="EMBL" id="ROT83033.1"/>
    </source>
</evidence>
<dbReference type="InterPro" id="IPR034113">
    <property type="entry name" value="SCP_GAPR1-like"/>
</dbReference>
<evidence type="ECO:0000313" key="4">
    <source>
        <dbReference type="Proteomes" id="UP000283509"/>
    </source>
</evidence>
<protein>
    <recommendedName>
        <fullName evidence="2">SCP domain-containing protein</fullName>
    </recommendedName>
</protein>
<feature type="domain" description="SCP" evidence="2">
    <location>
        <begin position="25"/>
        <end position="159"/>
    </location>
</feature>
<evidence type="ECO:0000256" key="1">
    <source>
        <dbReference type="SAM" id="MobiDB-lite"/>
    </source>
</evidence>